<evidence type="ECO:0000259" key="2">
    <source>
        <dbReference type="Pfam" id="PF03178"/>
    </source>
</evidence>
<evidence type="ECO:0000313" key="4">
    <source>
        <dbReference type="EMBL" id="SSD60256.1"/>
    </source>
</evidence>
<keyword evidence="5" id="KW-1185">Reference proteome</keyword>
<dbReference type="Pfam" id="PF03178">
    <property type="entry name" value="CPSF_A"/>
    <property type="match status" value="1"/>
</dbReference>
<dbReference type="InterPro" id="IPR050358">
    <property type="entry name" value="RSE1/DDB1/CFT1"/>
</dbReference>
<feature type="region of interest" description="Disordered" evidence="1">
    <location>
        <begin position="436"/>
        <end position="478"/>
    </location>
</feature>
<protein>
    <submittedName>
        <fullName evidence="4">Related to Protein CFT1</fullName>
    </submittedName>
</protein>
<accession>A0A376B6D6</accession>
<reference evidence="5" key="1">
    <citation type="submission" date="2018-06" db="EMBL/GenBank/DDBJ databases">
        <authorList>
            <person name="Guldener U."/>
        </authorList>
    </citation>
    <scope>NUCLEOTIDE SEQUENCE [LARGE SCALE GENOMIC DNA]</scope>
    <source>
        <strain evidence="5">UTAD17</strain>
    </source>
</reference>
<dbReference type="InterPro" id="IPR015943">
    <property type="entry name" value="WD40/YVTN_repeat-like_dom_sf"/>
</dbReference>
<dbReference type="Proteomes" id="UP000262825">
    <property type="component" value="Unassembled WGS sequence"/>
</dbReference>
<dbReference type="InterPro" id="IPR058543">
    <property type="entry name" value="Beta-prop_RSE1/DDB1/CPSF1_2nd"/>
</dbReference>
<gene>
    <name evidence="4" type="ORF">SCODWIG_02017</name>
</gene>
<feature type="compositionally biased region" description="Low complexity" evidence="1">
    <location>
        <begin position="453"/>
        <end position="463"/>
    </location>
</feature>
<dbReference type="GO" id="GO:0003676">
    <property type="term" value="F:nucleic acid binding"/>
    <property type="evidence" value="ECO:0007669"/>
    <property type="project" value="InterPro"/>
</dbReference>
<name>A0A376B6D6_9ASCO</name>
<organism evidence="4 5">
    <name type="scientific">Saccharomycodes ludwigii</name>
    <dbReference type="NCBI Taxonomy" id="36035"/>
    <lineage>
        <taxon>Eukaryota</taxon>
        <taxon>Fungi</taxon>
        <taxon>Dikarya</taxon>
        <taxon>Ascomycota</taxon>
        <taxon>Saccharomycotina</taxon>
        <taxon>Saccharomycetes</taxon>
        <taxon>Saccharomycodales</taxon>
        <taxon>Saccharomycodaceae</taxon>
        <taxon>Saccharomycodes</taxon>
    </lineage>
</organism>
<dbReference type="GO" id="GO:0005634">
    <property type="term" value="C:nucleus"/>
    <property type="evidence" value="ECO:0007669"/>
    <property type="project" value="InterPro"/>
</dbReference>
<evidence type="ECO:0000256" key="1">
    <source>
        <dbReference type="SAM" id="MobiDB-lite"/>
    </source>
</evidence>
<evidence type="ECO:0000313" key="5">
    <source>
        <dbReference type="Proteomes" id="UP000262825"/>
    </source>
</evidence>
<evidence type="ECO:0000259" key="3">
    <source>
        <dbReference type="Pfam" id="PF23726"/>
    </source>
</evidence>
<sequence>MNSINYILEPSVVNHSIYGHFTSLDYKELCTVQTNVLKFYKINHSESDAKSPILTFTNEFPLVTPKITQICKILTDRNMENSSNSKLDKIILVTNDKISIVEYDIYEQTLITKSLHYYVEKFATNSIDINTSRLRFNSSNQSLILFKSDCLAKLDIFSDVVEIKVNSADENNEVEEDEIMYDDDIGNSRSLKRRKFAPRSLFFKTTSILPDLQNIVDLQFSKLKSLIYILYVPKYFSWAGAPKQNTMKFICLSTNDSNSSSGNNNTEDGVNNGKVSSLLSSMNATLTSPSSTTVIGELTSLPNDIHTIIPYKKGSFLLGVNHILYIDENFTLQVCIRFNEYSEKNLKSCKRYIDYSYLKLELQYPTAWCWLNDTVLVFNSFSFILKFEGRLLINATVQKLIKNENIYKENILSITKCEDYLFFSYQNGSCSMIEITSRQQQQQQQQQREEEASSNGGNNGDNDATIKNTAVDDDEDYGDLLSEDEDEYEKANNMLFDEEEDLYGNNRDNTTSFIINFYDNILPNLGPISSLTFGKTTSLQRKLKGLVNPNKNEQSILAVGGSNGSIIEIQPSVQPIVEKAFKFTDVTRIWNVKDKYLITTDSNKIKSDIFLIEKNYAPFRAVDFKKYSITLDMACIESRIVQLTNKGIFIFDDNFKRLFTLFFEAEVVHVSVEDLYILTTNVKGEIEIYEFENDKLNTIQLPEQLNELILTTGEILKTNMCNEFIAAESEEDQLLFTFVTADNQIIFFSKNHNGKIYQLCGVDTLSSKLFISTYQFPEEIVPDPFIKQVMVNKLGNNNIYNNDVYLTILTFGGEIYQYRKDLKTPSKFYKCTQSSLTGGPANVYPEGMNGIERVLYYIPNYTGYSVIFVSGLRPYIIIKEHNASPKIYQFANIPLMSLTSWKSNTIMCVDDVRCARILKLDLLGVYYGYKLPVKVNTFASHHNFNNITYFDSLGKIIVSYFTEVDYIPKNAIGETLITAPGKNLLSKTYTGGLLVVDPISMNILDTKDCDHMITSLETMYIKISSSFTTKEYIVVLQSFLRDEDIMGLGYLQVYDFVDNKLQLLYSDEEVRGVINSSCEVDGRILLNQNSKMFVRNVSKNLITKKMLMEPVAFLDSQSTVVDAKSFGNYVLLSDVQNGIQLYAFESEPYRFIPLGRSYIKNLNPITCDILPNTGDFFTICSTKDGNLHCFKYGPDDPSSFSGTKLVYLSKFSIGTTTTCMRTIPKGNTFGDEQEYMTLCGCTDGSIYNVVPLQESSYRRLYVIQQQIIDKMVQFGGLNHKFERFYSNQVNDKRPFIDLDLIKRNFTNQSIDSRDKISIRLGRSASVEVWRDILEVEFSTRIMN</sequence>
<dbReference type="Gene3D" id="2.130.10.10">
    <property type="entry name" value="YVTN repeat-like/Quinoprotein amine dehydrogenase"/>
    <property type="match status" value="2"/>
</dbReference>
<dbReference type="GO" id="GO:0006397">
    <property type="term" value="P:mRNA processing"/>
    <property type="evidence" value="ECO:0007669"/>
    <property type="project" value="UniProtKB-KW"/>
</dbReference>
<dbReference type="EMBL" id="UFAJ01000309">
    <property type="protein sequence ID" value="SSD60256.1"/>
    <property type="molecule type" value="Genomic_DNA"/>
</dbReference>
<dbReference type="PANTHER" id="PTHR10644">
    <property type="entry name" value="DNA REPAIR/RNA PROCESSING CPSF FAMILY"/>
    <property type="match status" value="1"/>
</dbReference>
<dbReference type="InterPro" id="IPR004871">
    <property type="entry name" value="RSE1/DDB1/CPSF1_C"/>
</dbReference>
<dbReference type="VEuPathDB" id="FungiDB:SCODWIG_02017"/>
<proteinExistence type="predicted"/>
<feature type="domain" description="RSE1/DDB1/CPSF1 C-terminal" evidence="2">
    <location>
        <begin position="993"/>
        <end position="1303"/>
    </location>
</feature>
<dbReference type="Pfam" id="PF23726">
    <property type="entry name" value="Beta-prop_RSE1_2nd"/>
    <property type="match status" value="1"/>
</dbReference>
<feature type="domain" description="RSE1/DDB1/CPSF1 second beta-propeller" evidence="3">
    <location>
        <begin position="577"/>
        <end position="917"/>
    </location>
</feature>